<dbReference type="EMBL" id="JBHSYQ010000003">
    <property type="protein sequence ID" value="MFC6997349.1"/>
    <property type="molecule type" value="Genomic_DNA"/>
</dbReference>
<evidence type="ECO:0000313" key="2">
    <source>
        <dbReference type="Proteomes" id="UP001596405"/>
    </source>
</evidence>
<name>A0ABW2DKY0_9BACT</name>
<organism evidence="1 2">
    <name type="scientific">Rufibacter roseus</name>
    <dbReference type="NCBI Taxonomy" id="1567108"/>
    <lineage>
        <taxon>Bacteria</taxon>
        <taxon>Pseudomonadati</taxon>
        <taxon>Bacteroidota</taxon>
        <taxon>Cytophagia</taxon>
        <taxon>Cytophagales</taxon>
        <taxon>Hymenobacteraceae</taxon>
        <taxon>Rufibacter</taxon>
    </lineage>
</organism>
<protein>
    <submittedName>
        <fullName evidence="1">DUF488 family protein</fullName>
    </submittedName>
</protein>
<accession>A0ABW2DKY0</accession>
<dbReference type="RefSeq" id="WP_239693302.1">
    <property type="nucleotide sequence ID" value="NZ_JBHSYQ010000003.1"/>
</dbReference>
<dbReference type="PIRSF" id="PIRSF024492">
    <property type="entry name" value="UCP024492"/>
    <property type="match status" value="1"/>
</dbReference>
<dbReference type="InterPro" id="IPR014519">
    <property type="entry name" value="UCP024492"/>
</dbReference>
<proteinExistence type="predicted"/>
<dbReference type="PANTHER" id="PTHR39337:SF1">
    <property type="entry name" value="BLR5642 PROTEIN"/>
    <property type="match status" value="1"/>
</dbReference>
<keyword evidence="2" id="KW-1185">Reference proteome</keyword>
<sequence>MAETTPQTIWTVGHSTHPMEDFLAALLSFQIEVLVDVRRYPGSKKYPQYNVKALQTALEEVGIAYRPALELGGRRKPKPDSKNTVWKSESFRGYADYSETMEFKNALTKLKELAEVKRVAYMC</sequence>
<evidence type="ECO:0000313" key="1">
    <source>
        <dbReference type="EMBL" id="MFC6997349.1"/>
    </source>
</evidence>
<dbReference type="PANTHER" id="PTHR39337">
    <property type="entry name" value="BLR5642 PROTEIN"/>
    <property type="match status" value="1"/>
</dbReference>
<dbReference type="InterPro" id="IPR007438">
    <property type="entry name" value="DUF488"/>
</dbReference>
<dbReference type="Pfam" id="PF04343">
    <property type="entry name" value="DUF488"/>
    <property type="match status" value="1"/>
</dbReference>
<gene>
    <name evidence="1" type="ORF">ACFQHR_06915</name>
</gene>
<dbReference type="Proteomes" id="UP001596405">
    <property type="component" value="Unassembled WGS sequence"/>
</dbReference>
<comment type="caution">
    <text evidence="1">The sequence shown here is derived from an EMBL/GenBank/DDBJ whole genome shotgun (WGS) entry which is preliminary data.</text>
</comment>
<reference evidence="2" key="1">
    <citation type="journal article" date="2019" name="Int. J. Syst. Evol. Microbiol.">
        <title>The Global Catalogue of Microorganisms (GCM) 10K type strain sequencing project: providing services to taxonomists for standard genome sequencing and annotation.</title>
        <authorList>
            <consortium name="The Broad Institute Genomics Platform"/>
            <consortium name="The Broad Institute Genome Sequencing Center for Infectious Disease"/>
            <person name="Wu L."/>
            <person name="Ma J."/>
        </authorList>
    </citation>
    <scope>NUCLEOTIDE SEQUENCE [LARGE SCALE GENOMIC DNA]</scope>
    <source>
        <strain evidence="2">CGMCC 4.7393</strain>
    </source>
</reference>